<organism evidence="3">
    <name type="scientific">marine metagenome</name>
    <dbReference type="NCBI Taxonomy" id="408172"/>
    <lineage>
        <taxon>unclassified sequences</taxon>
        <taxon>metagenomes</taxon>
        <taxon>ecological metagenomes</taxon>
    </lineage>
</organism>
<evidence type="ECO:0000256" key="1">
    <source>
        <dbReference type="ARBA" id="ARBA00023239"/>
    </source>
</evidence>
<dbReference type="Gene3D" id="3.20.20.140">
    <property type="entry name" value="Metal-dependent hydrolases"/>
    <property type="match status" value="1"/>
</dbReference>
<feature type="domain" description="Amidohydrolase-related" evidence="2">
    <location>
        <begin position="48"/>
        <end position="289"/>
    </location>
</feature>
<dbReference type="AlphaFoldDB" id="A0A381TJ56"/>
<evidence type="ECO:0000313" key="3">
    <source>
        <dbReference type="EMBL" id="SVA14003.1"/>
    </source>
</evidence>
<keyword evidence="1" id="KW-0456">Lyase</keyword>
<proteinExistence type="predicted"/>
<dbReference type="PANTHER" id="PTHR21240:SF28">
    <property type="entry name" value="ISO-OROTATE DECARBOXYLASE (EUROFUNG)"/>
    <property type="match status" value="1"/>
</dbReference>
<dbReference type="SUPFAM" id="SSF51556">
    <property type="entry name" value="Metallo-dependent hydrolases"/>
    <property type="match status" value="1"/>
</dbReference>
<reference evidence="3" key="1">
    <citation type="submission" date="2018-05" db="EMBL/GenBank/DDBJ databases">
        <authorList>
            <person name="Lanie J.A."/>
            <person name="Ng W.-L."/>
            <person name="Kazmierczak K.M."/>
            <person name="Andrzejewski T.M."/>
            <person name="Davidsen T.M."/>
            <person name="Wayne K.J."/>
            <person name="Tettelin H."/>
            <person name="Glass J.I."/>
            <person name="Rusch D."/>
            <person name="Podicherti R."/>
            <person name="Tsui H.-C.T."/>
            <person name="Winkler M.E."/>
        </authorList>
    </citation>
    <scope>NUCLEOTIDE SEQUENCE</scope>
</reference>
<accession>A0A381TJ56</accession>
<dbReference type="GO" id="GO:0019748">
    <property type="term" value="P:secondary metabolic process"/>
    <property type="evidence" value="ECO:0007669"/>
    <property type="project" value="TreeGrafter"/>
</dbReference>
<evidence type="ECO:0000259" key="2">
    <source>
        <dbReference type="Pfam" id="PF04909"/>
    </source>
</evidence>
<sequence>VLYYPGDYNVVVPGHRDIEFREAVLIEQGIDKQVLTFTSPGTHVETPKVAANFASLVNDALAEIKATRSRFTALATLPLNDPDASVKELERAMTSLGFKGVMLFSNVNGVALADERYWPLYEKANELGAVCYIHPIHPVGVESMTEYWLMPLVGFVHDTTLAAAKLVFTGVAERFPRIRWVLAHLGGTIPYLAERLDRGFRAFKDCRQHISEPPSTYLKRFYYDTVNFDQRALELAIEFAGVDQVLAGSDYPHMIGSLDQMQDSIAALTISEKDKAAIRWDNTAKLLGF</sequence>
<feature type="non-terminal residue" evidence="3">
    <location>
        <position position="1"/>
    </location>
</feature>
<dbReference type="GO" id="GO:0005737">
    <property type="term" value="C:cytoplasm"/>
    <property type="evidence" value="ECO:0007669"/>
    <property type="project" value="TreeGrafter"/>
</dbReference>
<protein>
    <recommendedName>
        <fullName evidence="2">Amidohydrolase-related domain-containing protein</fullName>
    </recommendedName>
</protein>
<dbReference type="GO" id="GO:0016831">
    <property type="term" value="F:carboxy-lyase activity"/>
    <property type="evidence" value="ECO:0007669"/>
    <property type="project" value="InterPro"/>
</dbReference>
<dbReference type="EMBL" id="UINC01004394">
    <property type="protein sequence ID" value="SVA14003.1"/>
    <property type="molecule type" value="Genomic_DNA"/>
</dbReference>
<dbReference type="Pfam" id="PF04909">
    <property type="entry name" value="Amidohydro_2"/>
    <property type="match status" value="1"/>
</dbReference>
<gene>
    <name evidence="3" type="ORF">METZ01_LOCUS66857</name>
</gene>
<dbReference type="InterPro" id="IPR032466">
    <property type="entry name" value="Metal_Hydrolase"/>
</dbReference>
<dbReference type="GO" id="GO:0016787">
    <property type="term" value="F:hydrolase activity"/>
    <property type="evidence" value="ECO:0007669"/>
    <property type="project" value="InterPro"/>
</dbReference>
<dbReference type="InterPro" id="IPR032465">
    <property type="entry name" value="ACMSD"/>
</dbReference>
<dbReference type="PANTHER" id="PTHR21240">
    <property type="entry name" value="2-AMINO-3-CARBOXYLMUCONATE-6-SEMIALDEHYDE DECARBOXYLASE"/>
    <property type="match status" value="1"/>
</dbReference>
<dbReference type="InterPro" id="IPR006680">
    <property type="entry name" value="Amidohydro-rel"/>
</dbReference>
<name>A0A381TJ56_9ZZZZ</name>